<reference evidence="2" key="1">
    <citation type="journal article" date="2023" name="Science">
        <title>Genome structures resolve the early diversification of teleost fishes.</title>
        <authorList>
            <person name="Parey E."/>
            <person name="Louis A."/>
            <person name="Montfort J."/>
            <person name="Bouchez O."/>
            <person name="Roques C."/>
            <person name="Iampietro C."/>
            <person name="Lluch J."/>
            <person name="Castinel A."/>
            <person name="Donnadieu C."/>
            <person name="Desvignes T."/>
            <person name="Floi Bucao C."/>
            <person name="Jouanno E."/>
            <person name="Wen M."/>
            <person name="Mejri S."/>
            <person name="Dirks R."/>
            <person name="Jansen H."/>
            <person name="Henkel C."/>
            <person name="Chen W.J."/>
            <person name="Zahm M."/>
            <person name="Cabau C."/>
            <person name="Klopp C."/>
            <person name="Thompson A.W."/>
            <person name="Robinson-Rechavi M."/>
            <person name="Braasch I."/>
            <person name="Lecointre G."/>
            <person name="Bobe J."/>
            <person name="Postlethwait J.H."/>
            <person name="Berthelot C."/>
            <person name="Roest Crollius H."/>
            <person name="Guiguen Y."/>
        </authorList>
    </citation>
    <scope>NUCLEOTIDE SEQUENCE</scope>
    <source>
        <strain evidence="2">WJC10195</strain>
    </source>
</reference>
<accession>A0A9Q1IJU2</accession>
<comment type="caution">
    <text evidence="2">The sequence shown here is derived from an EMBL/GenBank/DDBJ whole genome shotgun (WGS) entry which is preliminary data.</text>
</comment>
<evidence type="ECO:0000313" key="2">
    <source>
        <dbReference type="EMBL" id="KAJ8342467.1"/>
    </source>
</evidence>
<proteinExistence type="predicted"/>
<protein>
    <submittedName>
        <fullName evidence="2">Uncharacterized protein</fullName>
    </submittedName>
</protein>
<evidence type="ECO:0000256" key="1">
    <source>
        <dbReference type="SAM" id="MobiDB-lite"/>
    </source>
</evidence>
<dbReference type="EMBL" id="JAINUF010000014">
    <property type="protein sequence ID" value="KAJ8342467.1"/>
    <property type="molecule type" value="Genomic_DNA"/>
</dbReference>
<keyword evidence="3" id="KW-1185">Reference proteome</keyword>
<organism evidence="2 3">
    <name type="scientific">Synaphobranchus kaupii</name>
    <name type="common">Kaup's arrowtooth eel</name>
    <dbReference type="NCBI Taxonomy" id="118154"/>
    <lineage>
        <taxon>Eukaryota</taxon>
        <taxon>Metazoa</taxon>
        <taxon>Chordata</taxon>
        <taxon>Craniata</taxon>
        <taxon>Vertebrata</taxon>
        <taxon>Euteleostomi</taxon>
        <taxon>Actinopterygii</taxon>
        <taxon>Neopterygii</taxon>
        <taxon>Teleostei</taxon>
        <taxon>Anguilliformes</taxon>
        <taxon>Synaphobranchidae</taxon>
        <taxon>Synaphobranchus</taxon>
    </lineage>
</organism>
<dbReference type="AlphaFoldDB" id="A0A9Q1IJU2"/>
<sequence length="151" mass="16674">MNQCLGRAFPAGPIEPFFQKTRHVTPACGGGGSGFNELFNKVLPKWAAVPEPPTPPPFNPYPFLSSSHLLCHYQRALPDPEVERAAPPVERIGRHITSNGQVCCSRVAKALRTEQKCETAEVERKDEQREALKKKTVRPLSAGPARRHLIG</sequence>
<gene>
    <name evidence="2" type="ORF">SKAU_G00323950</name>
</gene>
<name>A0A9Q1IJU2_SYNKA</name>
<dbReference type="Proteomes" id="UP001152622">
    <property type="component" value="Chromosome 14"/>
</dbReference>
<feature type="region of interest" description="Disordered" evidence="1">
    <location>
        <begin position="126"/>
        <end position="151"/>
    </location>
</feature>
<evidence type="ECO:0000313" key="3">
    <source>
        <dbReference type="Proteomes" id="UP001152622"/>
    </source>
</evidence>